<dbReference type="WBParaSite" id="TASK_0000233801-mRNA-1">
    <property type="protein sequence ID" value="TASK_0000233801-mRNA-1"/>
    <property type="gene ID" value="TASK_0000233801"/>
</dbReference>
<protein>
    <submittedName>
        <fullName evidence="3">Integrase catalytic domain-containing protein</fullName>
    </submittedName>
</protein>
<reference evidence="1 2" key="2">
    <citation type="submission" date="2018-11" db="EMBL/GenBank/DDBJ databases">
        <authorList>
            <consortium name="Pathogen Informatics"/>
        </authorList>
    </citation>
    <scope>NUCLEOTIDE SEQUENCE [LARGE SCALE GENOMIC DNA]</scope>
</reference>
<dbReference type="EMBL" id="UYRS01001476">
    <property type="protein sequence ID" value="VDK24914.1"/>
    <property type="molecule type" value="Genomic_DNA"/>
</dbReference>
<dbReference type="Gene3D" id="3.30.420.10">
    <property type="entry name" value="Ribonuclease H-like superfamily/Ribonuclease H"/>
    <property type="match status" value="1"/>
</dbReference>
<gene>
    <name evidence="1" type="ORF">TASK_LOCUS2339</name>
</gene>
<reference evidence="3" key="1">
    <citation type="submission" date="2017-02" db="UniProtKB">
        <authorList>
            <consortium name="WormBaseParasite"/>
        </authorList>
    </citation>
    <scope>IDENTIFICATION</scope>
</reference>
<dbReference type="OrthoDB" id="441971at2759"/>
<accession>A0A0R3VY44</accession>
<dbReference type="PANTHER" id="PTHR47266">
    <property type="entry name" value="ENDONUCLEASE-RELATED"/>
    <property type="match status" value="1"/>
</dbReference>
<dbReference type="GO" id="GO:0003676">
    <property type="term" value="F:nucleic acid binding"/>
    <property type="evidence" value="ECO:0007669"/>
    <property type="project" value="InterPro"/>
</dbReference>
<evidence type="ECO:0000313" key="3">
    <source>
        <dbReference type="WBParaSite" id="TASK_0000233801-mRNA-1"/>
    </source>
</evidence>
<dbReference type="AlphaFoldDB" id="A0A0R3VY44"/>
<evidence type="ECO:0000313" key="2">
    <source>
        <dbReference type="Proteomes" id="UP000282613"/>
    </source>
</evidence>
<evidence type="ECO:0000313" key="1">
    <source>
        <dbReference type="EMBL" id="VDK24914.1"/>
    </source>
</evidence>
<organism evidence="3">
    <name type="scientific">Taenia asiatica</name>
    <name type="common">Asian tapeworm</name>
    <dbReference type="NCBI Taxonomy" id="60517"/>
    <lineage>
        <taxon>Eukaryota</taxon>
        <taxon>Metazoa</taxon>
        <taxon>Spiralia</taxon>
        <taxon>Lophotrochozoa</taxon>
        <taxon>Platyhelminthes</taxon>
        <taxon>Cestoda</taxon>
        <taxon>Eucestoda</taxon>
        <taxon>Cyclophyllidea</taxon>
        <taxon>Taeniidae</taxon>
        <taxon>Taenia</taxon>
    </lineage>
</organism>
<dbReference type="Proteomes" id="UP000282613">
    <property type="component" value="Unassembled WGS sequence"/>
</dbReference>
<sequence>MTLQCSTERKRGIVTRHHCPTDLSQQKGIADLLDTNREARKQFQEASFHSNYAPATHVYGVPGETVGVDIMGPPPLTKKENRYILVMIDYFTKVTEAEPLKSQNTETLASTFFNRRIC</sequence>
<dbReference type="InterPro" id="IPR012337">
    <property type="entry name" value="RNaseH-like_sf"/>
</dbReference>
<dbReference type="STRING" id="60517.A0A0R3VY44"/>
<dbReference type="InterPro" id="IPR052160">
    <property type="entry name" value="Gypsy_RT_Integrase-like"/>
</dbReference>
<dbReference type="InterPro" id="IPR036397">
    <property type="entry name" value="RNaseH_sf"/>
</dbReference>
<proteinExistence type="predicted"/>
<keyword evidence="2" id="KW-1185">Reference proteome</keyword>
<dbReference type="SUPFAM" id="SSF53098">
    <property type="entry name" value="Ribonuclease H-like"/>
    <property type="match status" value="1"/>
</dbReference>
<name>A0A0R3VY44_TAEAS</name>